<dbReference type="AlphaFoldDB" id="A0A4Z0D982"/>
<protein>
    <submittedName>
        <fullName evidence="2">tRNA1(Val) (Adenine(37)-N6)-methyltransferase</fullName>
    </submittedName>
</protein>
<dbReference type="RefSeq" id="WP_135270401.1">
    <property type="nucleotide sequence ID" value="NZ_SRIB01000002.1"/>
</dbReference>
<dbReference type="Gene3D" id="3.40.50.150">
    <property type="entry name" value="Vaccinia Virus protein VP39"/>
    <property type="match status" value="1"/>
</dbReference>
<sequence length="243" mass="27934">MNLKKDLRNIQLDYVPGTNHKIYQDRDSFSFGVDSIILSSFSKPKGVVFDLGTGNGIIPLRIANKIEIEKIYGIEIQKEVYELAKKSIEINNLTDKIELINEDINNLPSLFPKSCADTIITNPPYMKLGNALINESKNHAVARHEIYISLEKLIEIANYLLKPNGKIFMIHRPNRMVDVIYFMRHYKIEPKCMRMVKPKPSLSPNLFLVEGVKGGNKELKILNELSVYDEDGKYTKELLEMYK</sequence>
<dbReference type="PANTHER" id="PTHR47739:SF1">
    <property type="entry name" value="TRNA1(VAL) (ADENINE(37)-N6)-METHYLTRANSFERASE"/>
    <property type="match status" value="1"/>
</dbReference>
<keyword evidence="2" id="KW-0489">Methyltransferase</keyword>
<dbReference type="CDD" id="cd02440">
    <property type="entry name" value="AdoMet_MTases"/>
    <property type="match status" value="1"/>
</dbReference>
<dbReference type="GO" id="GO:0008168">
    <property type="term" value="F:methyltransferase activity"/>
    <property type="evidence" value="ECO:0007669"/>
    <property type="project" value="UniProtKB-KW"/>
</dbReference>
<name>A0A4Z0D982_9FIRM</name>
<dbReference type="GO" id="GO:0032259">
    <property type="term" value="P:methylation"/>
    <property type="evidence" value="ECO:0007669"/>
    <property type="project" value="UniProtKB-KW"/>
</dbReference>
<dbReference type="InterPro" id="IPR050210">
    <property type="entry name" value="tRNA_Adenine-N(6)_MTase"/>
</dbReference>
<evidence type="ECO:0000313" key="2">
    <source>
        <dbReference type="EMBL" id="TFZ41413.1"/>
    </source>
</evidence>
<dbReference type="PROSITE" id="PS00092">
    <property type="entry name" value="N6_MTASE"/>
    <property type="match status" value="1"/>
</dbReference>
<feature type="domain" description="Methyltransferase" evidence="1">
    <location>
        <begin position="44"/>
        <end position="189"/>
    </location>
</feature>
<reference evidence="2 3" key="1">
    <citation type="submission" date="2019-03" db="EMBL/GenBank/DDBJ databases">
        <title>Draft genome sequence data and analysis of a Fermenting Bacterium, Soehngenia longevitae strain 1933PT, isolated from petroleum reservoir in Azerbaijan.</title>
        <authorList>
            <person name="Grouzdev D.S."/>
            <person name="Bidzhieva S.K."/>
            <person name="Sokolova D.S."/>
            <person name="Tourova T.P."/>
            <person name="Poltaraus A.B."/>
            <person name="Nazina T.N."/>
        </authorList>
    </citation>
    <scope>NUCLEOTIDE SEQUENCE [LARGE SCALE GENOMIC DNA]</scope>
    <source>
        <strain evidence="2 3">1933P</strain>
    </source>
</reference>
<comment type="caution">
    <text evidence="2">The sequence shown here is derived from an EMBL/GenBank/DDBJ whole genome shotgun (WGS) entry which is preliminary data.</text>
</comment>
<accession>A0A4Z0D982</accession>
<organism evidence="2 3">
    <name type="scientific">Soehngenia longivitae</name>
    <dbReference type="NCBI Taxonomy" id="2562294"/>
    <lineage>
        <taxon>Bacteria</taxon>
        <taxon>Bacillati</taxon>
        <taxon>Bacillota</taxon>
        <taxon>Tissierellia</taxon>
        <taxon>Tissierellales</taxon>
        <taxon>Tissierellaceae</taxon>
        <taxon>Soehngenia</taxon>
    </lineage>
</organism>
<dbReference type="Proteomes" id="UP000298381">
    <property type="component" value="Unassembled WGS sequence"/>
</dbReference>
<dbReference type="EMBL" id="SRIB01000002">
    <property type="protein sequence ID" value="TFZ41413.1"/>
    <property type="molecule type" value="Genomic_DNA"/>
</dbReference>
<dbReference type="InterPro" id="IPR002052">
    <property type="entry name" value="DNA_methylase_N6_adenine_CS"/>
</dbReference>
<gene>
    <name evidence="2" type="ORF">E4100_02220</name>
</gene>
<dbReference type="InterPro" id="IPR025714">
    <property type="entry name" value="Methyltranfer_dom"/>
</dbReference>
<evidence type="ECO:0000259" key="1">
    <source>
        <dbReference type="Pfam" id="PF13847"/>
    </source>
</evidence>
<dbReference type="InterPro" id="IPR029063">
    <property type="entry name" value="SAM-dependent_MTases_sf"/>
</dbReference>
<dbReference type="PANTHER" id="PTHR47739">
    <property type="entry name" value="TRNA1(VAL) (ADENINE(37)-N6)-METHYLTRANSFERASE"/>
    <property type="match status" value="1"/>
</dbReference>
<dbReference type="SUPFAM" id="SSF53335">
    <property type="entry name" value="S-adenosyl-L-methionine-dependent methyltransferases"/>
    <property type="match status" value="1"/>
</dbReference>
<dbReference type="OrthoDB" id="9777257at2"/>
<keyword evidence="3" id="KW-1185">Reference proteome</keyword>
<proteinExistence type="predicted"/>
<dbReference type="Pfam" id="PF13847">
    <property type="entry name" value="Methyltransf_31"/>
    <property type="match status" value="1"/>
</dbReference>
<evidence type="ECO:0000313" key="3">
    <source>
        <dbReference type="Proteomes" id="UP000298381"/>
    </source>
</evidence>
<dbReference type="GO" id="GO:0003676">
    <property type="term" value="F:nucleic acid binding"/>
    <property type="evidence" value="ECO:0007669"/>
    <property type="project" value="InterPro"/>
</dbReference>
<keyword evidence="2" id="KW-0808">Transferase</keyword>